<dbReference type="InterPro" id="IPR000795">
    <property type="entry name" value="T_Tr_GTP-bd_dom"/>
</dbReference>
<dbReference type="GO" id="GO:0016150">
    <property type="term" value="F:translation release factor activity, codon nonspecific"/>
    <property type="evidence" value="ECO:0007669"/>
    <property type="project" value="TreeGrafter"/>
</dbReference>
<dbReference type="InterPro" id="IPR032090">
    <property type="entry name" value="RF3_C"/>
</dbReference>
<reference evidence="9" key="1">
    <citation type="submission" date="2020-05" db="EMBL/GenBank/DDBJ databases">
        <authorList>
            <person name="Chiriac C."/>
            <person name="Salcher M."/>
            <person name="Ghai R."/>
            <person name="Kavagutti S V."/>
        </authorList>
    </citation>
    <scope>NUCLEOTIDE SEQUENCE</scope>
</reference>
<comment type="similarity">
    <text evidence="2">Belongs to the TRAFAC class translation factor GTPase superfamily. Classic translation factor GTPase family. PrfC subfamily.</text>
</comment>
<dbReference type="InterPro" id="IPR004548">
    <property type="entry name" value="PrfC"/>
</dbReference>
<dbReference type="Pfam" id="PF22042">
    <property type="entry name" value="EF-G_D2"/>
    <property type="match status" value="1"/>
</dbReference>
<dbReference type="PANTHER" id="PTHR43556">
    <property type="entry name" value="PEPTIDE CHAIN RELEASE FACTOR RF3"/>
    <property type="match status" value="1"/>
</dbReference>
<dbReference type="PROSITE" id="PS00301">
    <property type="entry name" value="G_TR_1"/>
    <property type="match status" value="1"/>
</dbReference>
<dbReference type="GO" id="GO:0005525">
    <property type="term" value="F:GTP binding"/>
    <property type="evidence" value="ECO:0007669"/>
    <property type="project" value="UniProtKB-KW"/>
</dbReference>
<protein>
    <submittedName>
        <fullName evidence="9">Unannotated protein</fullName>
    </submittedName>
</protein>
<accession>A0A6J7JVG8</accession>
<dbReference type="GO" id="GO:0005829">
    <property type="term" value="C:cytosol"/>
    <property type="evidence" value="ECO:0007669"/>
    <property type="project" value="TreeGrafter"/>
</dbReference>
<dbReference type="InterPro" id="IPR009000">
    <property type="entry name" value="Transl_B-barrel_sf"/>
</dbReference>
<keyword evidence="5" id="KW-0648">Protein biosynthesis</keyword>
<dbReference type="InterPro" id="IPR035647">
    <property type="entry name" value="EFG_III/V"/>
</dbReference>
<evidence type="ECO:0000256" key="5">
    <source>
        <dbReference type="ARBA" id="ARBA00022917"/>
    </source>
</evidence>
<dbReference type="FunFam" id="3.40.50.300:FF:000542">
    <property type="entry name" value="Peptide chain release factor 3"/>
    <property type="match status" value="1"/>
</dbReference>
<dbReference type="Pfam" id="PF00009">
    <property type="entry name" value="GTP_EFTU"/>
    <property type="match status" value="1"/>
</dbReference>
<dbReference type="InterPro" id="IPR041732">
    <property type="entry name" value="RF3_GTP-bd"/>
</dbReference>
<dbReference type="SUPFAM" id="SSF54980">
    <property type="entry name" value="EF-G C-terminal domain-like"/>
    <property type="match status" value="1"/>
</dbReference>
<evidence type="ECO:0000256" key="2">
    <source>
        <dbReference type="ARBA" id="ARBA00009978"/>
    </source>
</evidence>
<dbReference type="NCBIfam" id="TIGR00503">
    <property type="entry name" value="prfC"/>
    <property type="match status" value="1"/>
</dbReference>
<keyword evidence="3" id="KW-0963">Cytoplasm</keyword>
<dbReference type="HAMAP" id="MF_00072">
    <property type="entry name" value="Rel_fac_3"/>
    <property type="match status" value="1"/>
</dbReference>
<dbReference type="NCBIfam" id="NF001964">
    <property type="entry name" value="PRK00741.1"/>
    <property type="match status" value="1"/>
</dbReference>
<dbReference type="Pfam" id="PF16658">
    <property type="entry name" value="RF3_C"/>
    <property type="match status" value="1"/>
</dbReference>
<dbReference type="Gene3D" id="3.40.50.300">
    <property type="entry name" value="P-loop containing nucleotide triphosphate hydrolases"/>
    <property type="match status" value="1"/>
</dbReference>
<dbReference type="GO" id="GO:0003924">
    <property type="term" value="F:GTPase activity"/>
    <property type="evidence" value="ECO:0007669"/>
    <property type="project" value="InterPro"/>
</dbReference>
<dbReference type="Gene3D" id="2.40.30.10">
    <property type="entry name" value="Translation factors"/>
    <property type="match status" value="1"/>
</dbReference>
<gene>
    <name evidence="9" type="ORF">UFOPK3564_03261</name>
</gene>
<name>A0A6J7JVG8_9ZZZZ</name>
<sequence length="553" mass="60049">MAETPIPAPAATDGTAAPTTAATTDLRREAGRRRTFAIISHPDAGKTTLTEKLLLYGGAVHEAGAVKARAGGRNATSDWMQIERDRGISVSSTVLRFAVGDVVVNLLDTPGHQDFSEDTLRVLAAADCAVMVIDAAKGIEQQTRRLFQVARARRIPIITFVNKCDRPGVSPLQLVDHIEKELGLRATPVTWPVGEGQDFSGVIDRRDDSFHRFTRTARGSSVVDDEVVSADDADIEDDPLWTTAREEVDLLDAVEADHDPETFEAGTSTPLFFGSAVWNFGVDALLQALQEIAPAPAPRPTTDEVPRALEASFSGFVCKVQANTDPRHRDRIAYVRICSGRFERGLKVQNSRNGRPFTMHHAHAVFARERQDLPEAWPGDVIGVVGALDLRVGDTLFAGSGHVAFPPIPTIPPERFAAAVNRDARRHKQFRSGLQQLDEEGVVRLLQRGGIQDPRPILGGVGALQFEVAVQRMQDEFGAEIRLDPLPWTEARLIDLEDVPTVEGDGAGVALFGADGAVFAAFPDGFQLRRFVARHPDVELRELVNTASGTVSA</sequence>
<evidence type="ECO:0000313" key="9">
    <source>
        <dbReference type="EMBL" id="CAB4946639.1"/>
    </source>
</evidence>
<evidence type="ECO:0000259" key="8">
    <source>
        <dbReference type="PROSITE" id="PS51722"/>
    </source>
</evidence>
<feature type="domain" description="Tr-type G" evidence="8">
    <location>
        <begin position="31"/>
        <end position="301"/>
    </location>
</feature>
<organism evidence="9">
    <name type="scientific">freshwater metagenome</name>
    <dbReference type="NCBI Taxonomy" id="449393"/>
    <lineage>
        <taxon>unclassified sequences</taxon>
        <taxon>metagenomes</taxon>
        <taxon>ecological metagenomes</taxon>
    </lineage>
</organism>
<evidence type="ECO:0000256" key="4">
    <source>
        <dbReference type="ARBA" id="ARBA00022741"/>
    </source>
</evidence>
<dbReference type="InterPro" id="IPR031157">
    <property type="entry name" value="G_TR_CS"/>
</dbReference>
<dbReference type="EMBL" id="CAFBMK010000296">
    <property type="protein sequence ID" value="CAB4946639.1"/>
    <property type="molecule type" value="Genomic_DNA"/>
</dbReference>
<dbReference type="InterPro" id="IPR038467">
    <property type="entry name" value="RF3_dom_3_sf"/>
</dbReference>
<dbReference type="Gene3D" id="3.30.70.3280">
    <property type="entry name" value="Peptide chain release factor 3, domain III"/>
    <property type="match status" value="1"/>
</dbReference>
<comment type="subcellular location">
    <subcellularLocation>
        <location evidence="1">Cytoplasm</location>
    </subcellularLocation>
</comment>
<dbReference type="PANTHER" id="PTHR43556:SF2">
    <property type="entry name" value="PEPTIDE CHAIN RELEASE FACTOR RF3"/>
    <property type="match status" value="1"/>
</dbReference>
<dbReference type="SUPFAM" id="SSF52540">
    <property type="entry name" value="P-loop containing nucleoside triphosphate hydrolases"/>
    <property type="match status" value="1"/>
</dbReference>
<dbReference type="SUPFAM" id="SSF50447">
    <property type="entry name" value="Translation proteins"/>
    <property type="match status" value="1"/>
</dbReference>
<proteinExistence type="inferred from homology"/>
<dbReference type="InterPro" id="IPR053905">
    <property type="entry name" value="EF-G-like_DII"/>
</dbReference>
<evidence type="ECO:0000256" key="1">
    <source>
        <dbReference type="ARBA" id="ARBA00004496"/>
    </source>
</evidence>
<dbReference type="AlphaFoldDB" id="A0A6J7JVG8"/>
<dbReference type="NCBIfam" id="TIGR00231">
    <property type="entry name" value="small_GTP"/>
    <property type="match status" value="1"/>
</dbReference>
<evidence type="ECO:0000256" key="6">
    <source>
        <dbReference type="ARBA" id="ARBA00023134"/>
    </source>
</evidence>
<evidence type="ECO:0000256" key="3">
    <source>
        <dbReference type="ARBA" id="ARBA00022490"/>
    </source>
</evidence>
<dbReference type="PRINTS" id="PR00315">
    <property type="entry name" value="ELONGATNFCT"/>
</dbReference>
<dbReference type="CDD" id="cd04169">
    <property type="entry name" value="RF3"/>
    <property type="match status" value="1"/>
</dbReference>
<feature type="compositionally biased region" description="Low complexity" evidence="7">
    <location>
        <begin position="9"/>
        <end position="21"/>
    </location>
</feature>
<dbReference type="InterPro" id="IPR027417">
    <property type="entry name" value="P-loop_NTPase"/>
</dbReference>
<dbReference type="InterPro" id="IPR005225">
    <property type="entry name" value="Small_GTP-bd"/>
</dbReference>
<evidence type="ECO:0000256" key="7">
    <source>
        <dbReference type="SAM" id="MobiDB-lite"/>
    </source>
</evidence>
<keyword evidence="4" id="KW-0547">Nucleotide-binding</keyword>
<keyword evidence="6" id="KW-0342">GTP-binding</keyword>
<dbReference type="PROSITE" id="PS51722">
    <property type="entry name" value="G_TR_2"/>
    <property type="match status" value="1"/>
</dbReference>
<feature type="region of interest" description="Disordered" evidence="7">
    <location>
        <begin position="1"/>
        <end position="21"/>
    </location>
</feature>